<reference evidence="10" key="1">
    <citation type="submission" date="2020-03" db="EMBL/GenBank/DDBJ databases">
        <title>Complete genome of human respirovirus 1 from a nasopharyngeal swab collected in Arizona.</title>
        <authorList>
            <person name="Scotch M."/>
            <person name="Halden R.U."/>
            <person name="Denton A."/>
            <person name="Sandrolini H."/>
            <person name="Fontenele R.S."/>
            <person name="Varsani A."/>
        </authorList>
    </citation>
    <scope>NUCLEOTIDE SEQUENCE</scope>
    <source>
        <strain evidence="10">2019AZ</strain>
    </source>
</reference>
<dbReference type="Gene3D" id="1.10.287.320">
    <property type="entry name" value="Viral phosphoprotein oligmorisation site domain"/>
    <property type="match status" value="1"/>
</dbReference>
<feature type="compositionally biased region" description="Basic and acidic residues" evidence="8">
    <location>
        <begin position="271"/>
        <end position="285"/>
    </location>
</feature>
<keyword evidence="4" id="KW-0693">Viral RNA replication</keyword>
<feature type="compositionally biased region" description="Low complexity" evidence="8">
    <location>
        <begin position="327"/>
        <end position="336"/>
    </location>
</feature>
<evidence type="ECO:0000259" key="9">
    <source>
        <dbReference type="Pfam" id="PF01806"/>
    </source>
</evidence>
<dbReference type="SUPFAM" id="SSF58034">
    <property type="entry name" value="Multimerization domain of the phosphoprotein from sendai virus"/>
    <property type="match status" value="1"/>
</dbReference>
<dbReference type="GO" id="GO:0003968">
    <property type="term" value="F:RNA-directed RNA polymerase activity"/>
    <property type="evidence" value="ECO:0007669"/>
    <property type="project" value="InterPro"/>
</dbReference>
<feature type="domain" description="Paramyxovirinae P phosphoprotein C-terminal" evidence="9">
    <location>
        <begin position="361"/>
        <end position="596"/>
    </location>
</feature>
<dbReference type="CDD" id="cd21031">
    <property type="entry name" value="MEV_P-protein-C_like"/>
    <property type="match status" value="1"/>
</dbReference>
<accession>A0A6H2A7N0</accession>
<evidence type="ECO:0000256" key="6">
    <source>
        <dbReference type="ARBA" id="ARBA00046746"/>
    </source>
</evidence>
<dbReference type="InterPro" id="IPR016075">
    <property type="entry name" value="RNA_pol_Pprot-P_XD_paramyxovir"/>
</dbReference>
<organism evidence="10">
    <name type="scientific">Human respirovirus 1</name>
    <dbReference type="NCBI Taxonomy" id="12730"/>
    <lineage>
        <taxon>Viruses</taxon>
        <taxon>Riboviria</taxon>
        <taxon>Orthornavirae</taxon>
        <taxon>Negarnaviricota</taxon>
        <taxon>Haploviricotina</taxon>
        <taxon>Monjiviricetes</taxon>
        <taxon>Mononegavirales</taxon>
        <taxon>Paramyxoviridae</taxon>
        <taxon>Feraresvirinae</taxon>
        <taxon>Respirovirus</taxon>
        <taxon>Respirovirus laryngotracheitidis</taxon>
    </lineage>
</organism>
<evidence type="ECO:0000256" key="5">
    <source>
        <dbReference type="ARBA" id="ARBA00023054"/>
    </source>
</evidence>
<dbReference type="GO" id="GO:0019079">
    <property type="term" value="P:viral genome replication"/>
    <property type="evidence" value="ECO:0007669"/>
    <property type="project" value="InterPro"/>
</dbReference>
<evidence type="ECO:0000256" key="2">
    <source>
        <dbReference type="ARBA" id="ARBA00020572"/>
    </source>
</evidence>
<dbReference type="Gene3D" id="1.10.8.10">
    <property type="entry name" value="DNA helicase RuvA subunit, C-terminal domain"/>
    <property type="match status" value="1"/>
</dbReference>
<keyword evidence="5" id="KW-0175">Coiled coil</keyword>
<evidence type="ECO:0000256" key="7">
    <source>
        <dbReference type="ARBA" id="ARBA00056126"/>
    </source>
</evidence>
<dbReference type="SUPFAM" id="SSF101089">
    <property type="entry name" value="Phosphoprotein XD domain"/>
    <property type="match status" value="1"/>
</dbReference>
<dbReference type="InterPro" id="IPR043097">
    <property type="entry name" value="PProtein_oligomer_dom1"/>
</dbReference>
<dbReference type="Gene3D" id="1.10.287.340">
    <property type="match status" value="1"/>
</dbReference>
<evidence type="ECO:0000313" key="10">
    <source>
        <dbReference type="EMBL" id="QJB18543.1"/>
    </source>
</evidence>
<comment type="subunit">
    <text evidence="6">Homotetramer. Interacts (via multimerization domain) with polymerase L; this interaction forms the polymerase complex. Interacts (via N-terminus) with N0; this interaction allows P to chaperon N0 before encapsidation and form the N-P complex. Interacts (via C-terminus) with N-RNA template; this interaction positions the polymerase on the template.</text>
</comment>
<dbReference type="EMBL" id="MT232426">
    <property type="protein sequence ID" value="QJB18543.1"/>
    <property type="molecule type" value="Viral_cRNA"/>
</dbReference>
<dbReference type="GO" id="GO:0003723">
    <property type="term" value="F:RNA binding"/>
    <property type="evidence" value="ECO:0007669"/>
    <property type="project" value="InterPro"/>
</dbReference>
<evidence type="ECO:0000256" key="1">
    <source>
        <dbReference type="ARBA" id="ARBA00007522"/>
    </source>
</evidence>
<protein>
    <recommendedName>
        <fullName evidence="2">Phosphoprotein</fullName>
    </recommendedName>
</protein>
<feature type="region of interest" description="Disordered" evidence="8">
    <location>
        <begin position="466"/>
        <end position="485"/>
    </location>
</feature>
<comment type="function">
    <text evidence="7">Essential cofactor of the RNA polymerase L that plays a central role in the transcription and replication by forming the polymerase complex with RNA polymerase L and recruiting L to the genomic N-RNA template for RNA synthesis. Also plays a central role in the encapsidation of nascent RNA chains by forming the encapsidation complex with the nucleocapsid protein N (N-P complex). Acts as a chaperone for newly synthesized free N protein, so-called N0, allowing encapsidation of nascent RNA chains during replication. The nucleoprotein protein N prevents excessive phosphorylation of P, which leads to down-regulation of viral transcription/ replication. Participates, together with N, in the formation of viral factories (viroplasms), which are large inclusions in the host cytoplasm where replication takes place. Recruits host PI4KB and remodel the host endoplasmic reticulum membrane to form viral replication factories.</text>
</comment>
<feature type="region of interest" description="Disordered" evidence="8">
    <location>
        <begin position="88"/>
        <end position="355"/>
    </location>
</feature>
<proteinExistence type="inferred from homology"/>
<dbReference type="Pfam" id="PF01806">
    <property type="entry name" value="Paramyxo_P"/>
    <property type="match status" value="1"/>
</dbReference>
<feature type="compositionally biased region" description="Basic and acidic residues" evidence="8">
    <location>
        <begin position="183"/>
        <end position="199"/>
    </location>
</feature>
<feature type="compositionally biased region" description="Polar residues" evidence="8">
    <location>
        <begin position="222"/>
        <end position="248"/>
    </location>
</feature>
<dbReference type="InterPro" id="IPR002693">
    <property type="entry name" value="Paramyxo_PProtein_C"/>
</dbReference>
<keyword evidence="3" id="KW-0597">Phosphoprotein</keyword>
<dbReference type="GO" id="GO:0006351">
    <property type="term" value="P:DNA-templated transcription"/>
    <property type="evidence" value="ECO:0007669"/>
    <property type="project" value="InterPro"/>
</dbReference>
<feature type="compositionally biased region" description="Basic and acidic residues" evidence="8">
    <location>
        <begin position="88"/>
        <end position="137"/>
    </location>
</feature>
<evidence type="ECO:0000256" key="4">
    <source>
        <dbReference type="ARBA" id="ARBA00022953"/>
    </source>
</evidence>
<name>A0A6H2A7N0_9MONO</name>
<feature type="compositionally biased region" description="Basic and acidic residues" evidence="8">
    <location>
        <begin position="164"/>
        <end position="176"/>
    </location>
</feature>
<evidence type="ECO:0000256" key="8">
    <source>
        <dbReference type="SAM" id="MobiDB-lite"/>
    </source>
</evidence>
<evidence type="ECO:0000256" key="3">
    <source>
        <dbReference type="ARBA" id="ARBA00022553"/>
    </source>
</evidence>
<sequence length="600" mass="67993">MAIHRSAQPDIISIHETNLHSGYLSIQNSPSRMDQDAFFFERDPEAEGEAPRKQESLSDVIGLLDVVLSYKPTEIGEDRSWLHSIIDNPKENKSSCKSDDNDKDRAISTSTQDHRSSEESRVPGRTGESKTETHARILDQQGVHRASRRGTSPNPLPENMGNERNTRIDEDSSNERRHQRSVSTDEDRKMAENFNKREEDQVEGFPEEVRGGTSLSDDGESRTNNNGRSMETSSTHSTRITDVITNPSPELEDAVLQRNKRRPTTIKRNQTKSERTQNSELHKSTSGDSSNPEDHNTKIGPKNPPLKNEEPAANQKNNHNHRKTKHTTNNANNNTKSPPTPEHDATANEEGTGNTPVDEMAKLLVSLGVMKSQHEFELSRSASHVFAKRMLKSVNYQEMTFNLCGMLLSVEKSLENKVEENRTLLKQIQEEIDSSRDLHKRFSEYQKEQNSLMMANLSTLHIITDRGGKTGDSNDTTRSPSVFTKGKDNKVKKTRFDPSMEALGSQEFKPDLIREDELRDDIRNPVLEEYNNEPQASNASRLIPSTEKHTLHSLKLVIENSPLSRAEKKAYIKSLYKCRTNQEVKNVMELFEEDIDSLTN</sequence>
<feature type="compositionally biased region" description="Polar residues" evidence="8">
    <location>
        <begin position="471"/>
        <end position="482"/>
    </location>
</feature>
<comment type="similarity">
    <text evidence="1">Belongs to the respirovirus P protein family.</text>
</comment>